<evidence type="ECO:0000313" key="2">
    <source>
        <dbReference type="Proteomes" id="UP000596742"/>
    </source>
</evidence>
<proteinExistence type="predicted"/>
<organism evidence="1 2">
    <name type="scientific">Mytilus galloprovincialis</name>
    <name type="common">Mediterranean mussel</name>
    <dbReference type="NCBI Taxonomy" id="29158"/>
    <lineage>
        <taxon>Eukaryota</taxon>
        <taxon>Metazoa</taxon>
        <taxon>Spiralia</taxon>
        <taxon>Lophotrochozoa</taxon>
        <taxon>Mollusca</taxon>
        <taxon>Bivalvia</taxon>
        <taxon>Autobranchia</taxon>
        <taxon>Pteriomorphia</taxon>
        <taxon>Mytilida</taxon>
        <taxon>Mytiloidea</taxon>
        <taxon>Mytilidae</taxon>
        <taxon>Mytilinae</taxon>
        <taxon>Mytilus</taxon>
    </lineage>
</organism>
<dbReference type="OrthoDB" id="6149340at2759"/>
<protein>
    <submittedName>
        <fullName evidence="1">Uncharacterized protein</fullName>
    </submittedName>
</protein>
<dbReference type="AlphaFoldDB" id="A0A8B6FE42"/>
<evidence type="ECO:0000313" key="1">
    <source>
        <dbReference type="EMBL" id="VDI47538.1"/>
    </source>
</evidence>
<comment type="caution">
    <text evidence="1">The sequence shown here is derived from an EMBL/GenBank/DDBJ whole genome shotgun (WGS) entry which is preliminary data.</text>
</comment>
<name>A0A8B6FE42_MYTGA</name>
<dbReference type="EMBL" id="UYJE01006619">
    <property type="protein sequence ID" value="VDI47538.1"/>
    <property type="molecule type" value="Genomic_DNA"/>
</dbReference>
<reference evidence="1" key="1">
    <citation type="submission" date="2018-11" db="EMBL/GenBank/DDBJ databases">
        <authorList>
            <person name="Alioto T."/>
            <person name="Alioto T."/>
        </authorList>
    </citation>
    <scope>NUCLEOTIDE SEQUENCE</scope>
</reference>
<keyword evidence="2" id="KW-1185">Reference proteome</keyword>
<sequence>MKLRSQNRLCAQSCNKVLKSLFNKGNVLLNSVQPSKTALLVMDVVLVLGCSGGGQCSELNGVTACHCDGCTSKQEPHETCTSTFCSSAKLDDEGCKGCCLSMLNGCAASGSCNNSHCKCNNCEIDDRVEEQDQDQERKKKSGRER</sequence>
<accession>A0A8B6FE42</accession>
<dbReference type="Proteomes" id="UP000596742">
    <property type="component" value="Unassembled WGS sequence"/>
</dbReference>
<gene>
    <name evidence="1" type="ORF">MGAL_10B010971</name>
</gene>